<sequence length="232" mass="23689">MRPFAILLGVVAVVGLLVLGVAALGQGQEGRGRSTTSVARGTPATPAPAVPTGADPAAWAGERARGTGIPARALQAYAAAELTQRERTPACGLSWATLAGIGQIESNHGRIHGSTLVDGVASPPIVGIPLDGSSGTRVIPDSEGGRLDGDTEFDRAVGPMQFLPQTWARFGEGDPQDVDDAARAAAAYLCSADRVVAEGDGWWEGVLAYNRSVDYARKVWAAADGYAAGAGA</sequence>
<proteinExistence type="predicted"/>
<gene>
    <name evidence="2" type="ORF">GCM10009836_21240</name>
</gene>
<dbReference type="RefSeq" id="WP_344415034.1">
    <property type="nucleotide sequence ID" value="NZ_BAAAQK010000005.1"/>
</dbReference>
<accession>A0ABN2MWI9</accession>
<dbReference type="Proteomes" id="UP001500449">
    <property type="component" value="Unassembled WGS sequence"/>
</dbReference>
<name>A0ABN2MWI9_9PSEU</name>
<organism evidence="2 3">
    <name type="scientific">Pseudonocardia ailaonensis</name>
    <dbReference type="NCBI Taxonomy" id="367279"/>
    <lineage>
        <taxon>Bacteria</taxon>
        <taxon>Bacillati</taxon>
        <taxon>Actinomycetota</taxon>
        <taxon>Actinomycetes</taxon>
        <taxon>Pseudonocardiales</taxon>
        <taxon>Pseudonocardiaceae</taxon>
        <taxon>Pseudonocardia</taxon>
    </lineage>
</organism>
<dbReference type="SUPFAM" id="SSF53955">
    <property type="entry name" value="Lysozyme-like"/>
    <property type="match status" value="1"/>
</dbReference>
<dbReference type="InterPro" id="IPR023346">
    <property type="entry name" value="Lysozyme-like_dom_sf"/>
</dbReference>
<evidence type="ECO:0008006" key="4">
    <source>
        <dbReference type="Google" id="ProtNLM"/>
    </source>
</evidence>
<dbReference type="Gene3D" id="1.10.530.10">
    <property type="match status" value="1"/>
</dbReference>
<evidence type="ECO:0000313" key="3">
    <source>
        <dbReference type="Proteomes" id="UP001500449"/>
    </source>
</evidence>
<evidence type="ECO:0000256" key="1">
    <source>
        <dbReference type="SAM" id="MobiDB-lite"/>
    </source>
</evidence>
<dbReference type="EMBL" id="BAAAQK010000005">
    <property type="protein sequence ID" value="GAA1841602.1"/>
    <property type="molecule type" value="Genomic_DNA"/>
</dbReference>
<reference evidence="2 3" key="1">
    <citation type="journal article" date="2019" name="Int. J. Syst. Evol. Microbiol.">
        <title>The Global Catalogue of Microorganisms (GCM) 10K type strain sequencing project: providing services to taxonomists for standard genome sequencing and annotation.</title>
        <authorList>
            <consortium name="The Broad Institute Genomics Platform"/>
            <consortium name="The Broad Institute Genome Sequencing Center for Infectious Disease"/>
            <person name="Wu L."/>
            <person name="Ma J."/>
        </authorList>
    </citation>
    <scope>NUCLEOTIDE SEQUENCE [LARGE SCALE GENOMIC DNA]</scope>
    <source>
        <strain evidence="2 3">JCM 16009</strain>
    </source>
</reference>
<dbReference type="PANTHER" id="PTHR30163:SF8">
    <property type="entry name" value="LYTIC MUREIN TRANSGLYCOSYLASE"/>
    <property type="match status" value="1"/>
</dbReference>
<protein>
    <recommendedName>
        <fullName evidence="4">Transglycosylase SLT domain-containing protein</fullName>
    </recommendedName>
</protein>
<comment type="caution">
    <text evidence="2">The sequence shown here is derived from an EMBL/GenBank/DDBJ whole genome shotgun (WGS) entry which is preliminary data.</text>
</comment>
<evidence type="ECO:0000313" key="2">
    <source>
        <dbReference type="EMBL" id="GAA1841602.1"/>
    </source>
</evidence>
<dbReference type="PANTHER" id="PTHR30163">
    <property type="entry name" value="MEMBRANE-BOUND LYTIC MUREIN TRANSGLYCOSYLASE B"/>
    <property type="match status" value="1"/>
</dbReference>
<keyword evidence="3" id="KW-1185">Reference proteome</keyword>
<dbReference type="InterPro" id="IPR043426">
    <property type="entry name" value="MltB-like"/>
</dbReference>
<feature type="region of interest" description="Disordered" evidence="1">
    <location>
        <begin position="28"/>
        <end position="55"/>
    </location>
</feature>